<evidence type="ECO:0000256" key="2">
    <source>
        <dbReference type="ARBA" id="ARBA00022679"/>
    </source>
</evidence>
<organism evidence="3 4">
    <name type="scientific">Pseudomethylobacillus aquaticus</name>
    <dbReference type="NCBI Taxonomy" id="2676064"/>
    <lineage>
        <taxon>Bacteria</taxon>
        <taxon>Pseudomonadati</taxon>
        <taxon>Pseudomonadota</taxon>
        <taxon>Betaproteobacteria</taxon>
        <taxon>Nitrosomonadales</taxon>
        <taxon>Methylophilaceae</taxon>
        <taxon>Pseudomethylobacillus</taxon>
    </lineage>
</organism>
<evidence type="ECO:0000313" key="4">
    <source>
        <dbReference type="Proteomes" id="UP000275137"/>
    </source>
</evidence>
<gene>
    <name evidence="3" type="ORF">ED236_09860</name>
</gene>
<dbReference type="CDD" id="cd03789">
    <property type="entry name" value="GT9_LPS_heptosyltransferase"/>
    <property type="match status" value="1"/>
</dbReference>
<keyword evidence="4" id="KW-1185">Reference proteome</keyword>
<sequence>MHSDHQRLLVIKHGALGDLLQADGVLRDLRAHYPQAHITLLTTPGFAGLMARCPHVDAVLLDARAPLWQLPRQFSLRRQLRQCQFTGVFDLQSSQRTRLYRQYLLTDVPWVARTQGQAPSSGLQGLVDLLTLARVPVPHARSPDLSWMVTDVAQRLHAAGLSAPYIALIPGASARHPQKRWPYYAQLASLLIQQGCSVVTVLGPDELDLADAMPGVVMHGLNWFELAGVLHQASYVIGNDTGPSHLASGLRRPGLALFGPATSAQRAELARGQFQVLQLTDLHAYTAQQLYQHIAPSLIPIPLPAIPAPLPYGSAG</sequence>
<dbReference type="SUPFAM" id="SSF53756">
    <property type="entry name" value="UDP-Glycosyltransferase/glycogen phosphorylase"/>
    <property type="match status" value="1"/>
</dbReference>
<dbReference type="EMBL" id="RJVP01000005">
    <property type="protein sequence ID" value="ROH85482.1"/>
    <property type="molecule type" value="Genomic_DNA"/>
</dbReference>
<dbReference type="InterPro" id="IPR002201">
    <property type="entry name" value="Glyco_trans_9"/>
</dbReference>
<dbReference type="GO" id="GO:0009244">
    <property type="term" value="P:lipopolysaccharide core region biosynthetic process"/>
    <property type="evidence" value="ECO:0007669"/>
    <property type="project" value="TreeGrafter"/>
</dbReference>
<proteinExistence type="predicted"/>
<dbReference type="Gene3D" id="3.40.50.2000">
    <property type="entry name" value="Glycogen Phosphorylase B"/>
    <property type="match status" value="2"/>
</dbReference>
<protein>
    <submittedName>
        <fullName evidence="3">Lipopolysaccharide heptosyltransferase family protein</fullName>
    </submittedName>
</protein>
<accession>A0A3N0UYN1</accession>
<dbReference type="PANTHER" id="PTHR30160">
    <property type="entry name" value="TETRAACYLDISACCHARIDE 4'-KINASE-RELATED"/>
    <property type="match status" value="1"/>
</dbReference>
<keyword evidence="2 3" id="KW-0808">Transferase</keyword>
<keyword evidence="1" id="KW-0328">Glycosyltransferase</keyword>
<dbReference type="Proteomes" id="UP000275137">
    <property type="component" value="Unassembled WGS sequence"/>
</dbReference>
<evidence type="ECO:0000313" key="3">
    <source>
        <dbReference type="EMBL" id="ROH85482.1"/>
    </source>
</evidence>
<evidence type="ECO:0000256" key="1">
    <source>
        <dbReference type="ARBA" id="ARBA00022676"/>
    </source>
</evidence>
<dbReference type="GO" id="GO:0005829">
    <property type="term" value="C:cytosol"/>
    <property type="evidence" value="ECO:0007669"/>
    <property type="project" value="TreeGrafter"/>
</dbReference>
<name>A0A3N0UYN1_9PROT</name>
<dbReference type="AlphaFoldDB" id="A0A3N0UYN1"/>
<comment type="caution">
    <text evidence="3">The sequence shown here is derived from an EMBL/GenBank/DDBJ whole genome shotgun (WGS) entry which is preliminary data.</text>
</comment>
<reference evidence="3 4" key="1">
    <citation type="submission" date="2018-10" db="EMBL/GenBank/DDBJ databases">
        <authorList>
            <person name="Chen W.-M."/>
        </authorList>
    </citation>
    <scope>NUCLEOTIDE SEQUENCE [LARGE SCALE GENOMIC DNA]</scope>
    <source>
        <strain evidence="3 4">H-5</strain>
    </source>
</reference>
<dbReference type="Pfam" id="PF01075">
    <property type="entry name" value="Glyco_transf_9"/>
    <property type="match status" value="1"/>
</dbReference>
<dbReference type="GO" id="GO:0008713">
    <property type="term" value="F:ADP-heptose-lipopolysaccharide heptosyltransferase activity"/>
    <property type="evidence" value="ECO:0007669"/>
    <property type="project" value="TreeGrafter"/>
</dbReference>
<dbReference type="InterPro" id="IPR051199">
    <property type="entry name" value="LPS_LOS_Heptosyltrfase"/>
</dbReference>
<dbReference type="RefSeq" id="WP_123237801.1">
    <property type="nucleotide sequence ID" value="NZ_RJVP01000005.1"/>
</dbReference>